<comment type="caution">
    <text evidence="2">The sequence shown here is derived from an EMBL/GenBank/DDBJ whole genome shotgun (WGS) entry which is preliminary data.</text>
</comment>
<feature type="coiled-coil region" evidence="1">
    <location>
        <begin position="1029"/>
        <end position="1063"/>
    </location>
</feature>
<dbReference type="AlphaFoldDB" id="A0A0F9QHU2"/>
<evidence type="ECO:0000313" key="2">
    <source>
        <dbReference type="EMBL" id="KKN42054.1"/>
    </source>
</evidence>
<gene>
    <name evidence="2" type="ORF">LCGC14_0716970</name>
</gene>
<reference evidence="2" key="1">
    <citation type="journal article" date="2015" name="Nature">
        <title>Complex archaea that bridge the gap between prokaryotes and eukaryotes.</title>
        <authorList>
            <person name="Spang A."/>
            <person name="Saw J.H."/>
            <person name="Jorgensen S.L."/>
            <person name="Zaremba-Niedzwiedzka K."/>
            <person name="Martijn J."/>
            <person name="Lind A.E."/>
            <person name="van Eijk R."/>
            <person name="Schleper C."/>
            <person name="Guy L."/>
            <person name="Ettema T.J."/>
        </authorList>
    </citation>
    <scope>NUCLEOTIDE SEQUENCE</scope>
</reference>
<organism evidence="2">
    <name type="scientific">marine sediment metagenome</name>
    <dbReference type="NCBI Taxonomy" id="412755"/>
    <lineage>
        <taxon>unclassified sequences</taxon>
        <taxon>metagenomes</taxon>
        <taxon>ecological metagenomes</taxon>
    </lineage>
</organism>
<evidence type="ECO:0000256" key="1">
    <source>
        <dbReference type="SAM" id="Coils"/>
    </source>
</evidence>
<keyword evidence="1" id="KW-0175">Coiled coil</keyword>
<feature type="non-terminal residue" evidence="2">
    <location>
        <position position="1"/>
    </location>
</feature>
<feature type="coiled-coil region" evidence="1">
    <location>
        <begin position="725"/>
        <end position="752"/>
    </location>
</feature>
<dbReference type="EMBL" id="LAZR01001607">
    <property type="protein sequence ID" value="KKN42054.1"/>
    <property type="molecule type" value="Genomic_DNA"/>
</dbReference>
<proteinExistence type="predicted"/>
<protein>
    <submittedName>
        <fullName evidence="2">Uncharacterized protein</fullName>
    </submittedName>
</protein>
<sequence>SLAKEGSKAFIENQRKAVEKELAKIPKFKALGKRVFEQYKALPEDERKAQQEQTTRFLTNFNKRTRDIRSQAKDFNTSMGFSEFEKLMKSRQSQLKRLRDTSKQITKWWREGQITPEVYSKTIPKINKRVIEVQQGVQRLEEFGERSTLAQAVAVLAEKARDAAEVLKYEADLHELLAKDADKLTQSMAALQQILFTGLNIQQVIGDFKRLKESFKISEEQRGFQNLIEDVMSKLRGGAHPEAPVFPTFEMVQAGVPFEDLFGMNRAESRRAEIVTREGRAPTLAEEQRIAFDTMLQEKKLAQAREDDKLRDQLRLAANMDTALIEAQQRAFKIEDPKARQAQIDALQELRDALRERVRTAGERAEEVEPGVFRRKGLAPLGDISEGAQKIFDTISKATGNLAKSFEDTIQKISVFQSPVAKELNEANQYLKAIKDNTTAKPGILSRIKTGVFGKVDETGAAPKTKQTGGSIVGPGGPTTDSVPIWASAGEYMVKASSVSKLGSPVMDYINATGTLPKFAGGGDPYGFVKQQLARGVSMEEIQAELGGVKRDPLLDPTGLVAGGLGSFALSGPLSSIIKSFASKSLGRVGKTLLLRLGLAGTREGSIRAGMQSFKQGGKPKSIADQINFNKRDKVTQYIVDKWHELGEWISSEEEPKKQKREEDKGLWDFMRKAFGNLGGRAKEKKQLGGLIQPFQAGGLIEEQKLKDAIQRAQVGHSLESPEMREFLNERTKALREELKNLERQRLEKSLEKGLRSPFTIPEFQKGGVVELPEYKNVHRYLTAEDPGKLPGWSPAVAKFITSNIRSRGFESAADTLTEAKTWKAFYNGILKLSDIPERTPEEQDAVFDKLLNIPTPVDPERHKGAIRRNQQQMKNILEQLDKKEGGLISSYEQGTPFVPSNQLAYLHKGEAIVPAEFNAGGMVGMPKFAFGGDVSPAKVLKEMESTGEKIGEAVVKKIEETSIDLNIPSEADLPELKINLDGVQEALTINTVGATGTTKIDQFIEAANEKFDRLEELSISNTEQINMIEIETSVMDDLKEGISNLEEQLAFLNMDINTKLANDRSYVDTRISESLSDFKNVEINPIRTQIQMIELQISDLSNRIEDERTFTLANINRLDLGVA</sequence>
<name>A0A0F9QHU2_9ZZZZ</name>
<accession>A0A0F9QHU2</accession>